<name>A0ABQ3HEB0_9ACTN</name>
<gene>
    <name evidence="1" type="ORF">GCM10011376_05360</name>
</gene>
<evidence type="ECO:0000313" key="2">
    <source>
        <dbReference type="Proteomes" id="UP000597341"/>
    </source>
</evidence>
<organism evidence="1 2">
    <name type="scientific">Nocardioides flavus</name>
    <name type="common">ex Wang et al. 2016</name>
    <dbReference type="NCBI Taxonomy" id="2058780"/>
    <lineage>
        <taxon>Bacteria</taxon>
        <taxon>Bacillati</taxon>
        <taxon>Actinomycetota</taxon>
        <taxon>Actinomycetes</taxon>
        <taxon>Propionibacteriales</taxon>
        <taxon>Nocardioidaceae</taxon>
        <taxon>Nocardioides</taxon>
    </lineage>
</organism>
<reference evidence="2" key="1">
    <citation type="journal article" date="2019" name="Int. J. Syst. Evol. Microbiol.">
        <title>The Global Catalogue of Microorganisms (GCM) 10K type strain sequencing project: providing services to taxonomists for standard genome sequencing and annotation.</title>
        <authorList>
            <consortium name="The Broad Institute Genomics Platform"/>
            <consortium name="The Broad Institute Genome Sequencing Center for Infectious Disease"/>
            <person name="Wu L."/>
            <person name="Ma J."/>
        </authorList>
    </citation>
    <scope>NUCLEOTIDE SEQUENCE [LARGE SCALE GENOMIC DNA]</scope>
    <source>
        <strain evidence="2">CGMCC 1.12791</strain>
    </source>
</reference>
<accession>A0ABQ3HEB0</accession>
<sequence>METIDVTRHGSEPLFGAGFWLECEREADRMLRAITGADDE</sequence>
<evidence type="ECO:0000313" key="1">
    <source>
        <dbReference type="EMBL" id="GHE15736.1"/>
    </source>
</evidence>
<proteinExistence type="predicted"/>
<protein>
    <submittedName>
        <fullName evidence="1">Uncharacterized protein</fullName>
    </submittedName>
</protein>
<comment type="caution">
    <text evidence="1">The sequence shown here is derived from an EMBL/GenBank/DDBJ whole genome shotgun (WGS) entry which is preliminary data.</text>
</comment>
<dbReference type="Proteomes" id="UP000597341">
    <property type="component" value="Unassembled WGS sequence"/>
</dbReference>
<keyword evidence="2" id="KW-1185">Reference proteome</keyword>
<dbReference type="EMBL" id="BNAD01000001">
    <property type="protein sequence ID" value="GHE15736.1"/>
    <property type="molecule type" value="Genomic_DNA"/>
</dbReference>
<dbReference type="RefSeq" id="WP_268245524.1">
    <property type="nucleotide sequence ID" value="NZ_BNAD01000001.1"/>
</dbReference>